<protein>
    <submittedName>
        <fullName evidence="5">HTH-type transcriptional regulator ImmR</fullName>
    </submittedName>
</protein>
<gene>
    <name evidence="5" type="primary">immR_3</name>
    <name evidence="5" type="ORF">CALFYP39_00953</name>
</gene>
<evidence type="ECO:0000256" key="1">
    <source>
        <dbReference type="ARBA" id="ARBA00023125"/>
    </source>
</evidence>
<dbReference type="Gene3D" id="1.10.260.40">
    <property type="entry name" value="lambda repressor-like DNA-binding domains"/>
    <property type="match status" value="1"/>
</dbReference>
<dbReference type="GO" id="GO:0003677">
    <property type="term" value="F:DNA binding"/>
    <property type="evidence" value="ECO:0007669"/>
    <property type="project" value="UniProtKB-KW"/>
</dbReference>
<dbReference type="PANTHER" id="PTHR46558:SF4">
    <property type="entry name" value="DNA-BIDING PHAGE PROTEIN"/>
    <property type="match status" value="1"/>
</dbReference>
<dbReference type="CDD" id="cd00093">
    <property type="entry name" value="HTH_XRE"/>
    <property type="match status" value="1"/>
</dbReference>
<dbReference type="SMART" id="SM00530">
    <property type="entry name" value="HTH_XRE"/>
    <property type="match status" value="1"/>
</dbReference>
<dbReference type="InterPro" id="IPR010982">
    <property type="entry name" value="Lambda_DNA-bd_dom_sf"/>
</dbReference>
<keyword evidence="3" id="KW-1133">Transmembrane helix</keyword>
<dbReference type="RefSeq" id="WP_156598408.1">
    <property type="nucleotide sequence ID" value="NZ_CACRTW010000015.1"/>
</dbReference>
<keyword evidence="3" id="KW-0812">Transmembrane</keyword>
<reference evidence="5" key="1">
    <citation type="submission" date="2019-11" db="EMBL/GenBank/DDBJ databases">
        <authorList>
            <person name="Feng L."/>
        </authorList>
    </citation>
    <scope>NUCLEOTIDE SEQUENCE</scope>
    <source>
        <strain evidence="5">CaerofaciensLFYP39</strain>
    </source>
</reference>
<feature type="region of interest" description="Disordered" evidence="2">
    <location>
        <begin position="69"/>
        <end position="97"/>
    </location>
</feature>
<evidence type="ECO:0000256" key="3">
    <source>
        <dbReference type="SAM" id="Phobius"/>
    </source>
</evidence>
<keyword evidence="3" id="KW-0472">Membrane</keyword>
<accession>A0A6N3ART2</accession>
<dbReference type="PANTHER" id="PTHR46558">
    <property type="entry name" value="TRACRIPTIONAL REGULATORY PROTEIN-RELATED-RELATED"/>
    <property type="match status" value="1"/>
</dbReference>
<feature type="compositionally biased region" description="Acidic residues" evidence="2">
    <location>
        <begin position="69"/>
        <end position="78"/>
    </location>
</feature>
<evidence type="ECO:0000256" key="2">
    <source>
        <dbReference type="SAM" id="MobiDB-lite"/>
    </source>
</evidence>
<proteinExistence type="predicted"/>
<dbReference type="EMBL" id="CACRTW010000015">
    <property type="protein sequence ID" value="VYT92376.1"/>
    <property type="molecule type" value="Genomic_DNA"/>
</dbReference>
<dbReference type="AlphaFoldDB" id="A0A6N3ART2"/>
<evidence type="ECO:0000259" key="4">
    <source>
        <dbReference type="PROSITE" id="PS50943"/>
    </source>
</evidence>
<keyword evidence="1" id="KW-0238">DNA-binding</keyword>
<dbReference type="PROSITE" id="PS50943">
    <property type="entry name" value="HTH_CROC1"/>
    <property type="match status" value="1"/>
</dbReference>
<dbReference type="Pfam" id="PF01381">
    <property type="entry name" value="HTH_3"/>
    <property type="match status" value="1"/>
</dbReference>
<feature type="transmembrane region" description="Helical" evidence="3">
    <location>
        <begin position="152"/>
        <end position="180"/>
    </location>
</feature>
<feature type="compositionally biased region" description="Basic and acidic residues" evidence="2">
    <location>
        <begin position="79"/>
        <end position="97"/>
    </location>
</feature>
<dbReference type="SUPFAM" id="SSF47413">
    <property type="entry name" value="lambda repressor-like DNA-binding domains"/>
    <property type="match status" value="1"/>
</dbReference>
<sequence>MNVETAQRLADLRRSKGFSQEGLARKLGLSRQAVSKWERAESSPDTENLISLAKLYGVSLDELLNPSDEIEDDVEFENEDRARQREAEAAERARTHEAAARATEAATQASDAAAKAAQAASWSAQAANAATAQATSGGAVGSTPVKGPFQSFPYWAVCWLLFFLLMFLFGAGPFAALIFFTIPIYHWVARALDGDWARGDIQVGPAPVAIKAQGRILLRNLILTWLPRPPLSRFPKRVTNDEAFA</sequence>
<dbReference type="InterPro" id="IPR001387">
    <property type="entry name" value="Cro/C1-type_HTH"/>
</dbReference>
<name>A0A6N3ART2_9ACTN</name>
<organism evidence="5">
    <name type="scientific">Collinsella aerofaciens</name>
    <dbReference type="NCBI Taxonomy" id="74426"/>
    <lineage>
        <taxon>Bacteria</taxon>
        <taxon>Bacillati</taxon>
        <taxon>Actinomycetota</taxon>
        <taxon>Coriobacteriia</taxon>
        <taxon>Coriobacteriales</taxon>
        <taxon>Coriobacteriaceae</taxon>
        <taxon>Collinsella</taxon>
    </lineage>
</organism>
<evidence type="ECO:0000313" key="5">
    <source>
        <dbReference type="EMBL" id="VYT92376.1"/>
    </source>
</evidence>
<feature type="domain" description="HTH cro/C1-type" evidence="4">
    <location>
        <begin position="9"/>
        <end position="63"/>
    </location>
</feature>